<keyword evidence="2" id="KW-1185">Reference proteome</keyword>
<comment type="caution">
    <text evidence="1">The sequence shown here is derived from an EMBL/GenBank/DDBJ whole genome shotgun (WGS) entry which is preliminary data.</text>
</comment>
<evidence type="ECO:0000313" key="2">
    <source>
        <dbReference type="Proteomes" id="UP000789366"/>
    </source>
</evidence>
<feature type="non-terminal residue" evidence="1">
    <location>
        <position position="138"/>
    </location>
</feature>
<accession>A0ACA9MUV0</accession>
<dbReference type="Proteomes" id="UP000789366">
    <property type="component" value="Unassembled WGS sequence"/>
</dbReference>
<sequence>MERKLMNASSPKNKSEKHEIVGVSVYHSPTKDRSRPPTPLIDAKENSPHVPEIDHKIEFLSREMQEVQLDESSRNLKPLCKNDIYQPNNTHGNEISMRNIFKTERFLYNNKEQESEIMELLTICEQTRIYSFQEFLGL</sequence>
<proteinExistence type="predicted"/>
<evidence type="ECO:0000313" key="1">
    <source>
        <dbReference type="EMBL" id="CAG8606705.1"/>
    </source>
</evidence>
<protein>
    <submittedName>
        <fullName evidence="1">71_t:CDS:1</fullName>
    </submittedName>
</protein>
<dbReference type="EMBL" id="CAJVPW010009565">
    <property type="protein sequence ID" value="CAG8606705.1"/>
    <property type="molecule type" value="Genomic_DNA"/>
</dbReference>
<gene>
    <name evidence="1" type="ORF">SPELUC_LOCUS7341</name>
</gene>
<reference evidence="1" key="1">
    <citation type="submission" date="2021-06" db="EMBL/GenBank/DDBJ databases">
        <authorList>
            <person name="Kallberg Y."/>
            <person name="Tangrot J."/>
            <person name="Rosling A."/>
        </authorList>
    </citation>
    <scope>NUCLEOTIDE SEQUENCE</scope>
    <source>
        <strain evidence="1">28 12/20/2015</strain>
    </source>
</reference>
<name>A0ACA9MUV0_9GLOM</name>
<organism evidence="1 2">
    <name type="scientific">Cetraspora pellucida</name>
    <dbReference type="NCBI Taxonomy" id="1433469"/>
    <lineage>
        <taxon>Eukaryota</taxon>
        <taxon>Fungi</taxon>
        <taxon>Fungi incertae sedis</taxon>
        <taxon>Mucoromycota</taxon>
        <taxon>Glomeromycotina</taxon>
        <taxon>Glomeromycetes</taxon>
        <taxon>Diversisporales</taxon>
        <taxon>Gigasporaceae</taxon>
        <taxon>Cetraspora</taxon>
    </lineage>
</organism>